<accession>A0A2P7ZD16</accession>
<feature type="domain" description="Methyltransferase type 11" evidence="3">
    <location>
        <begin position="73"/>
        <end position="171"/>
    </location>
</feature>
<protein>
    <submittedName>
        <fullName evidence="4">Sterol 24-C-methyltransferase erg-4</fullName>
    </submittedName>
</protein>
<dbReference type="Pfam" id="PF08241">
    <property type="entry name" value="Methyltransf_11"/>
    <property type="match status" value="1"/>
</dbReference>
<dbReference type="SUPFAM" id="SSF53335">
    <property type="entry name" value="S-adenosyl-L-methionine-dependent methyltransferases"/>
    <property type="match status" value="1"/>
</dbReference>
<keyword evidence="5" id="KW-1185">Reference proteome</keyword>
<dbReference type="PANTHER" id="PTHR44068:SF1">
    <property type="entry name" value="HYPOTHETICAL LOC100005854"/>
    <property type="match status" value="1"/>
</dbReference>
<dbReference type="GO" id="GO:0005783">
    <property type="term" value="C:endoplasmic reticulum"/>
    <property type="evidence" value="ECO:0007669"/>
    <property type="project" value="TreeGrafter"/>
</dbReference>
<comment type="similarity">
    <text evidence="2">Belongs to the class I-like SAM-binding methyltransferase superfamily. Erg6/SMT family.</text>
</comment>
<dbReference type="AlphaFoldDB" id="A0A2P7ZD16"/>
<keyword evidence="1 4" id="KW-0808">Transferase</keyword>
<comment type="caution">
    <text evidence="4">The sequence shown here is derived from an EMBL/GenBank/DDBJ whole genome shotgun (WGS) entry which is preliminary data.</text>
</comment>
<dbReference type="InterPro" id="IPR050447">
    <property type="entry name" value="Erg6_SMT_methyltransf"/>
</dbReference>
<dbReference type="GO" id="GO:0003838">
    <property type="term" value="F:sterol 24-C-methyltransferase activity"/>
    <property type="evidence" value="ECO:0007669"/>
    <property type="project" value="TreeGrafter"/>
</dbReference>
<gene>
    <name evidence="4" type="ORF">B9Z65_5093</name>
</gene>
<evidence type="ECO:0000313" key="4">
    <source>
        <dbReference type="EMBL" id="PSK46125.1"/>
    </source>
</evidence>
<organism evidence="4 5">
    <name type="scientific">Elsinoe australis</name>
    <dbReference type="NCBI Taxonomy" id="40998"/>
    <lineage>
        <taxon>Eukaryota</taxon>
        <taxon>Fungi</taxon>
        <taxon>Dikarya</taxon>
        <taxon>Ascomycota</taxon>
        <taxon>Pezizomycotina</taxon>
        <taxon>Dothideomycetes</taxon>
        <taxon>Dothideomycetidae</taxon>
        <taxon>Myriangiales</taxon>
        <taxon>Elsinoaceae</taxon>
        <taxon>Elsinoe</taxon>
    </lineage>
</organism>
<name>A0A2P7ZD16_9PEZI</name>
<proteinExistence type="inferred from homology"/>
<reference evidence="4 5" key="1">
    <citation type="submission" date="2017-05" db="EMBL/GenBank/DDBJ databases">
        <title>Draft genome sequence of Elsinoe australis.</title>
        <authorList>
            <person name="Cheng Q."/>
        </authorList>
    </citation>
    <scope>NUCLEOTIDE SEQUENCE [LARGE SCALE GENOMIC DNA]</scope>
    <source>
        <strain evidence="4 5">NL1</strain>
    </source>
</reference>
<evidence type="ECO:0000259" key="3">
    <source>
        <dbReference type="Pfam" id="PF08241"/>
    </source>
</evidence>
<evidence type="ECO:0000256" key="2">
    <source>
        <dbReference type="ARBA" id="ARBA00038188"/>
    </source>
</evidence>
<dbReference type="CDD" id="cd02440">
    <property type="entry name" value="AdoMet_MTases"/>
    <property type="match status" value="1"/>
</dbReference>
<evidence type="ECO:0000313" key="5">
    <source>
        <dbReference type="Proteomes" id="UP000243723"/>
    </source>
</evidence>
<dbReference type="OrthoDB" id="540004at2759"/>
<dbReference type="PANTHER" id="PTHR44068">
    <property type="entry name" value="ZGC:194242"/>
    <property type="match status" value="1"/>
</dbReference>
<dbReference type="InterPro" id="IPR029063">
    <property type="entry name" value="SAM-dependent_MTases_sf"/>
</dbReference>
<keyword evidence="4" id="KW-0489">Methyltransferase</keyword>
<dbReference type="Proteomes" id="UP000243723">
    <property type="component" value="Unassembled WGS sequence"/>
</dbReference>
<dbReference type="Gene3D" id="3.40.50.150">
    <property type="entry name" value="Vaccinia Virus protein VP39"/>
    <property type="match status" value="1"/>
</dbReference>
<dbReference type="EMBL" id="NHZQ01000236">
    <property type="protein sequence ID" value="PSK46125.1"/>
    <property type="molecule type" value="Genomic_DNA"/>
</dbReference>
<sequence length="316" mass="35780">MKAHTKFAGKDSVTHLYDLLESRLGYKLVLKDARHYGFYQDENQWSIPVEPRLRAMEERLFNILDLPMGTKVIDVGCGAGRVAATMAKKGLYVTGLDLVDHHVESARKHAVASGVQDLVSFRQGDYHDLKSVEDSSMDGAYAIETVAHSHDPQTVFNEMFRVLKPGGHIAIHEYNILDPKDISDHAVPFFERRKKYNFLPIPGTKGKRGISKEMELLNFWKDLQDLSLMPACGLWTPGAMAAQLEKAGFVDIEVRDYTENIVPLMRLFFQLAYVPYLFIALFGLQKHFPNATCAVYSWWAKGLWRYAAVSARKPGI</sequence>
<dbReference type="InterPro" id="IPR013216">
    <property type="entry name" value="Methyltransf_11"/>
</dbReference>
<dbReference type="GO" id="GO:0006696">
    <property type="term" value="P:ergosterol biosynthetic process"/>
    <property type="evidence" value="ECO:0007669"/>
    <property type="project" value="TreeGrafter"/>
</dbReference>
<dbReference type="STRING" id="40998.A0A2P7ZD16"/>
<dbReference type="GO" id="GO:0032259">
    <property type="term" value="P:methylation"/>
    <property type="evidence" value="ECO:0007669"/>
    <property type="project" value="UniProtKB-KW"/>
</dbReference>
<evidence type="ECO:0000256" key="1">
    <source>
        <dbReference type="ARBA" id="ARBA00022679"/>
    </source>
</evidence>